<dbReference type="InterPro" id="IPR036396">
    <property type="entry name" value="Cyt_P450_sf"/>
</dbReference>
<protein>
    <submittedName>
        <fullName evidence="3">Cytochrome</fullName>
    </submittedName>
</protein>
<evidence type="ECO:0000256" key="1">
    <source>
        <dbReference type="ARBA" id="ARBA00010617"/>
    </source>
</evidence>
<evidence type="ECO:0000256" key="2">
    <source>
        <dbReference type="RuleBase" id="RU000461"/>
    </source>
</evidence>
<reference evidence="4" key="1">
    <citation type="submission" date="2015-11" db="EMBL/GenBank/DDBJ databases">
        <title>Complete genome sequence of a polyethylene glycol-degrading strain Sphingopyxis terrae strain 203-1 (NBRC 15098).</title>
        <authorList>
            <person name="Yoshiyuki O."/>
            <person name="Shouta N."/>
            <person name="Nagata Y."/>
            <person name="Numata M."/>
            <person name="Tsuchikane K."/>
            <person name="Hosoyama A."/>
            <person name="Yamazoe A."/>
            <person name="Tsuda M."/>
            <person name="Fujita N."/>
            <person name="Kawai F."/>
        </authorList>
    </citation>
    <scope>NUCLEOTIDE SEQUENCE [LARGE SCALE GENOMIC DNA]</scope>
    <source>
        <strain evidence="4">203-1</strain>
    </source>
</reference>
<dbReference type="EMBL" id="CP013342">
    <property type="protein sequence ID" value="AMU94587.1"/>
    <property type="molecule type" value="Genomic_DNA"/>
</dbReference>
<dbReference type="PROSITE" id="PS00086">
    <property type="entry name" value="CYTOCHROME_P450"/>
    <property type="match status" value="1"/>
</dbReference>
<dbReference type="STRING" id="1219058.AOA14_08195"/>
<name>A0A142VZ74_9SPHN</name>
<dbReference type="SUPFAM" id="SSF48264">
    <property type="entry name" value="Cytochrome P450"/>
    <property type="match status" value="1"/>
</dbReference>
<dbReference type="GO" id="GO:0004497">
    <property type="term" value="F:monooxygenase activity"/>
    <property type="evidence" value="ECO:0007669"/>
    <property type="project" value="UniProtKB-KW"/>
</dbReference>
<keyword evidence="2" id="KW-0479">Metal-binding</keyword>
<proteinExistence type="inferred from homology"/>
<evidence type="ECO:0000313" key="3">
    <source>
        <dbReference type="EMBL" id="AMU94587.1"/>
    </source>
</evidence>
<dbReference type="PANTHER" id="PTHR46696">
    <property type="entry name" value="P450, PUTATIVE (EUROFUNG)-RELATED"/>
    <property type="match status" value="1"/>
</dbReference>
<dbReference type="InterPro" id="IPR017972">
    <property type="entry name" value="Cyt_P450_CS"/>
</dbReference>
<keyword evidence="2" id="KW-0349">Heme</keyword>
<dbReference type="Proteomes" id="UP000076234">
    <property type="component" value="Chromosome"/>
</dbReference>
<gene>
    <name evidence="3" type="ORF">AOA14_08195</name>
</gene>
<dbReference type="InterPro" id="IPR002397">
    <property type="entry name" value="Cyt_P450_B"/>
</dbReference>
<dbReference type="InterPro" id="IPR001128">
    <property type="entry name" value="Cyt_P450"/>
</dbReference>
<dbReference type="Gene3D" id="1.10.630.10">
    <property type="entry name" value="Cytochrome P450"/>
    <property type="match status" value="1"/>
</dbReference>
<dbReference type="Pfam" id="PF00067">
    <property type="entry name" value="p450"/>
    <property type="match status" value="1"/>
</dbReference>
<keyword evidence="2" id="KW-0503">Monooxygenase</keyword>
<dbReference type="CDD" id="cd11033">
    <property type="entry name" value="CYP142-like"/>
    <property type="match status" value="1"/>
</dbReference>
<dbReference type="RefSeq" id="WP_003042048.1">
    <property type="nucleotide sequence ID" value="NZ_CP013342.1"/>
</dbReference>
<organism evidence="3 4">
    <name type="scientific">Sphingopyxis terrae subsp. terrae NBRC 15098</name>
    <dbReference type="NCBI Taxonomy" id="1219058"/>
    <lineage>
        <taxon>Bacteria</taxon>
        <taxon>Pseudomonadati</taxon>
        <taxon>Pseudomonadota</taxon>
        <taxon>Alphaproteobacteria</taxon>
        <taxon>Sphingomonadales</taxon>
        <taxon>Sphingomonadaceae</taxon>
        <taxon>Sphingopyxis</taxon>
    </lineage>
</organism>
<keyword evidence="2" id="KW-0408">Iron</keyword>
<dbReference type="KEGG" id="ster:AOA14_08195"/>
<dbReference type="GO" id="GO:0016705">
    <property type="term" value="F:oxidoreductase activity, acting on paired donors, with incorporation or reduction of molecular oxygen"/>
    <property type="evidence" value="ECO:0007669"/>
    <property type="project" value="InterPro"/>
</dbReference>
<dbReference type="AlphaFoldDB" id="A0A142VZ74"/>
<dbReference type="GO" id="GO:0020037">
    <property type="term" value="F:heme binding"/>
    <property type="evidence" value="ECO:0007669"/>
    <property type="project" value="InterPro"/>
</dbReference>
<dbReference type="PANTHER" id="PTHR46696:SF1">
    <property type="entry name" value="CYTOCHROME P450 YJIB-RELATED"/>
    <property type="match status" value="1"/>
</dbReference>
<accession>A0A142VZ74</accession>
<sequence>MATQIRVEPETVNPLDVSRADMWREDRWQQPMAQLRAESPIYYCDDSKFGPYWSVTTYKPIQHIEALPKIFSSSWEYGGITVAGDGIEHLQEGEIPMPMFIAMDPPQHTAQRRTVAPAFGPSEIERMRADTLRRTSEVLDSLPIGETFDWVEKLSIELTTQMLAILFDFPFEERHKLTAWSDALGDIESFNTLEERQARLAIAFEMGAAFKELWDRKAQNPGTHDLISIMLQSDAMSHMSHEEFMGNLILLIVGGNDTTRNSMSAYAYGLHLFPEERAKLEANHDPELAVNAMHEIIRWQTPLAHMRRTATEDTELFGHQIKKRDKIALWYASANRDESIFPDGDRIIVDRENARRHLAFGYGIHRCVGARVAELQLTALISEMQRRRLRVNVVGEPDRVNACFVHGYRHLPVVLEKY</sequence>
<dbReference type="GeneID" id="303003180"/>
<keyword evidence="2" id="KW-0560">Oxidoreductase</keyword>
<comment type="similarity">
    <text evidence="1 2">Belongs to the cytochrome P450 family.</text>
</comment>
<dbReference type="GO" id="GO:0005506">
    <property type="term" value="F:iron ion binding"/>
    <property type="evidence" value="ECO:0007669"/>
    <property type="project" value="InterPro"/>
</dbReference>
<evidence type="ECO:0000313" key="4">
    <source>
        <dbReference type="Proteomes" id="UP000076234"/>
    </source>
</evidence>
<reference evidence="3 4" key="2">
    <citation type="journal article" date="2016" name="Genome Announc.">
        <title>Complete Genome Sequence of Sphingopyxis terrae Strain 203-1 (NBRC 111660), a Polyethylene Glycol Degrader.</title>
        <authorList>
            <person name="Ohtsubo Y."/>
            <person name="Nonoyama S."/>
            <person name="Nagata Y."/>
            <person name="Numata M."/>
            <person name="Tsuchikane K."/>
            <person name="Hosoyama A."/>
            <person name="Yamazoe A."/>
            <person name="Tsuda M."/>
            <person name="Fujita N."/>
            <person name="Kawai F."/>
        </authorList>
    </citation>
    <scope>NUCLEOTIDE SEQUENCE [LARGE SCALE GENOMIC DNA]</scope>
    <source>
        <strain evidence="3 4">203-1</strain>
    </source>
</reference>
<dbReference type="PRINTS" id="PR00359">
    <property type="entry name" value="BP450"/>
</dbReference>